<reference evidence="2 5" key="2">
    <citation type="submission" date="2019-07" db="EMBL/GenBank/DDBJ databases">
        <title>Whole genome shotgun sequence of Halomonas cupida NBRC 102219.</title>
        <authorList>
            <person name="Hosoyama A."/>
            <person name="Uohara A."/>
            <person name="Ohji S."/>
            <person name="Ichikawa N."/>
        </authorList>
    </citation>
    <scope>NUCLEOTIDE SEQUENCE [LARGE SCALE GENOMIC DNA]</scope>
    <source>
        <strain evidence="2 5">NBRC 102219</strain>
    </source>
</reference>
<dbReference type="PANTHER" id="PTHR39569">
    <property type="entry name" value="INORGANIC TRIPHOSPHATASE"/>
    <property type="match status" value="1"/>
</dbReference>
<dbReference type="GO" id="GO:0046872">
    <property type="term" value="F:metal ion binding"/>
    <property type="evidence" value="ECO:0007669"/>
    <property type="project" value="TreeGrafter"/>
</dbReference>
<feature type="domain" description="CYTH" evidence="1">
    <location>
        <begin position="2"/>
        <end position="200"/>
    </location>
</feature>
<dbReference type="Gene3D" id="2.40.320.10">
    <property type="entry name" value="Hypothetical Protein Pfu-838710-001"/>
    <property type="match status" value="1"/>
</dbReference>
<evidence type="ECO:0000313" key="3">
    <source>
        <dbReference type="EMBL" id="SHM26033.1"/>
    </source>
</evidence>
<dbReference type="Pfam" id="PF01928">
    <property type="entry name" value="CYTH"/>
    <property type="match status" value="1"/>
</dbReference>
<dbReference type="AlphaFoldDB" id="A0A1M7HCH8"/>
<dbReference type="GO" id="GO:0050355">
    <property type="term" value="F:inorganic triphosphate phosphatase activity"/>
    <property type="evidence" value="ECO:0007669"/>
    <property type="project" value="InterPro"/>
</dbReference>
<evidence type="ECO:0000313" key="4">
    <source>
        <dbReference type="Proteomes" id="UP000184123"/>
    </source>
</evidence>
<protein>
    <submittedName>
        <fullName evidence="3">CYTH domain-containing protein</fullName>
    </submittedName>
</protein>
<evidence type="ECO:0000259" key="1">
    <source>
        <dbReference type="PROSITE" id="PS51707"/>
    </source>
</evidence>
<dbReference type="EMBL" id="BJXU01000152">
    <property type="protein sequence ID" value="GEN25524.1"/>
    <property type="molecule type" value="Genomic_DNA"/>
</dbReference>
<keyword evidence="5" id="KW-1185">Reference proteome</keyword>
<proteinExistence type="predicted"/>
<dbReference type="InterPro" id="IPR033469">
    <property type="entry name" value="CYTH-like_dom_sf"/>
</dbReference>
<dbReference type="CDD" id="cd07756">
    <property type="entry name" value="CYTH-like_Pase_CHAD"/>
    <property type="match status" value="1"/>
</dbReference>
<dbReference type="RefSeq" id="WP_073435604.1">
    <property type="nucleotide sequence ID" value="NZ_BJXU01000152.1"/>
</dbReference>
<dbReference type="Proteomes" id="UP000321726">
    <property type="component" value="Unassembled WGS sequence"/>
</dbReference>
<accession>A0A1M7HCH8</accession>
<dbReference type="PROSITE" id="PS51707">
    <property type="entry name" value="CYTH"/>
    <property type="match status" value="1"/>
</dbReference>
<dbReference type="Proteomes" id="UP000184123">
    <property type="component" value="Unassembled WGS sequence"/>
</dbReference>
<evidence type="ECO:0000313" key="2">
    <source>
        <dbReference type="EMBL" id="GEN25524.1"/>
    </source>
</evidence>
<evidence type="ECO:0000313" key="5">
    <source>
        <dbReference type="Proteomes" id="UP000321726"/>
    </source>
</evidence>
<dbReference type="PANTHER" id="PTHR39569:SF1">
    <property type="entry name" value="INORGANIC TRIPHOSPHATASE"/>
    <property type="match status" value="1"/>
</dbReference>
<dbReference type="InterPro" id="IPR039013">
    <property type="entry name" value="YgiF"/>
</dbReference>
<dbReference type="EMBL" id="FRCA01000006">
    <property type="protein sequence ID" value="SHM26033.1"/>
    <property type="molecule type" value="Genomic_DNA"/>
</dbReference>
<sequence length="300" mass="33119">MSQEVEMKLALGQQGPEALRRHPLLAEHPSSRDQLTNTYFDTEAGDLKRARMALRLRRTGKGWVQTLKTSGQGSGGVSQRGEWEWPVTEPTLDLAGLAKLPPISDFPDGLLERLEPRFTTDFHRQTWWLSLDGNHIELALDEGEIRAAGHSVTIRELELELKDGDLTCLPELAERFVDQVALRPSDTSKAARGAALLLGNWPRLQPALPAELLHSINTALDAFSDTGATIWLSDAITALERLGRETPTLSESTTALAAQLSTRRSAMELCQIDRDAWLTPEIGGMLLDLARQLPDHIDIG</sequence>
<reference evidence="3 4" key="1">
    <citation type="submission" date="2016-11" db="EMBL/GenBank/DDBJ databases">
        <authorList>
            <person name="Jaros S."/>
            <person name="Januszkiewicz K."/>
            <person name="Wedrychowicz H."/>
        </authorList>
    </citation>
    <scope>NUCLEOTIDE SEQUENCE [LARGE SCALE GENOMIC DNA]</scope>
    <source>
        <strain evidence="3 4">DSM 4740</strain>
    </source>
</reference>
<gene>
    <name evidence="2" type="ORF">HCU01_34730</name>
    <name evidence="3" type="ORF">SAMN05660971_02574</name>
</gene>
<dbReference type="STRING" id="44933.SAMN05660971_02574"/>
<dbReference type="OrthoDB" id="3034217at2"/>
<dbReference type="SMART" id="SM01118">
    <property type="entry name" value="CYTH"/>
    <property type="match status" value="1"/>
</dbReference>
<organism evidence="3 4">
    <name type="scientific">Halomonas cupida</name>
    <dbReference type="NCBI Taxonomy" id="44933"/>
    <lineage>
        <taxon>Bacteria</taxon>
        <taxon>Pseudomonadati</taxon>
        <taxon>Pseudomonadota</taxon>
        <taxon>Gammaproteobacteria</taxon>
        <taxon>Oceanospirillales</taxon>
        <taxon>Halomonadaceae</taxon>
        <taxon>Halomonas</taxon>
    </lineage>
</organism>
<name>A0A1M7HCH8_9GAMM</name>
<dbReference type="SUPFAM" id="SSF55154">
    <property type="entry name" value="CYTH-like phosphatases"/>
    <property type="match status" value="1"/>
</dbReference>
<dbReference type="InterPro" id="IPR023577">
    <property type="entry name" value="CYTH_domain"/>
</dbReference>